<feature type="region of interest" description="Disordered" evidence="2">
    <location>
        <begin position="246"/>
        <end position="342"/>
    </location>
</feature>
<evidence type="ECO:0000313" key="4">
    <source>
        <dbReference type="Proteomes" id="UP000030653"/>
    </source>
</evidence>
<feature type="compositionally biased region" description="Polar residues" evidence="2">
    <location>
        <begin position="212"/>
        <end position="226"/>
    </location>
</feature>
<feature type="region of interest" description="Disordered" evidence="2">
    <location>
        <begin position="64"/>
        <end position="140"/>
    </location>
</feature>
<organism evidence="3 4">
    <name type="scientific">Dacryopinax primogenitus (strain DJM 731)</name>
    <name type="common">Brown rot fungus</name>
    <dbReference type="NCBI Taxonomy" id="1858805"/>
    <lineage>
        <taxon>Eukaryota</taxon>
        <taxon>Fungi</taxon>
        <taxon>Dikarya</taxon>
        <taxon>Basidiomycota</taxon>
        <taxon>Agaricomycotina</taxon>
        <taxon>Dacrymycetes</taxon>
        <taxon>Dacrymycetales</taxon>
        <taxon>Dacrymycetaceae</taxon>
        <taxon>Dacryopinax</taxon>
    </lineage>
</organism>
<sequence>MDYRPSPGSIPLPLSNPLSPVAVPLEEVNTKPQTLIGVLPSNVKDFQDLRGLDLELLRQAIEDDASSAGARSIAGDERGQEAEVNVPQQTQEAPIPSSTVPTGDSLFNALRSPSLEPVCVASTSSQSAEQPTPNNITVPVTESSGELSRLMARYPMMITVPGSAPHKPPVRAMSHESFMSAVQRGRSTDTGHELQASQIQLDDRSREPRRALSSSAQVALPSSGSRYSDVEASSEIPATYLKNTTSAANSSPFTPSHGFSPESYQVSHAENRPQQVKSPQQAAASSSRSGFDQPPGYLDGSMGQFPPQHGHPEVLLVSRQSSPPQNGKLSMSLAAAPSSSYSSISLYDELKFSEARNEREREALERELAQARREADELERQCEELGEMMRSLGLEPPAMPEIHMAFRPGASVASSEPRAWRSPLPEVPTSSPRRRRETQPQTRTVSYHKMNGEHLRPAPEESPNRHDVRSQEALEHAARTLSIPISVLSGAVSQTSPSPNPYDPQSLDDVVRAMDFLRSADSLIWKGRRDRGRMAGRAGDSVYAEENVQALKERLDMWERAVRSQR</sequence>
<proteinExistence type="predicted"/>
<name>M5GAI4_DACPD</name>
<evidence type="ECO:0000256" key="1">
    <source>
        <dbReference type="SAM" id="Coils"/>
    </source>
</evidence>
<reference evidence="3 4" key="1">
    <citation type="journal article" date="2012" name="Science">
        <title>The Paleozoic origin of enzymatic lignin decomposition reconstructed from 31 fungal genomes.</title>
        <authorList>
            <person name="Floudas D."/>
            <person name="Binder M."/>
            <person name="Riley R."/>
            <person name="Barry K."/>
            <person name="Blanchette R.A."/>
            <person name="Henrissat B."/>
            <person name="Martinez A.T."/>
            <person name="Otillar R."/>
            <person name="Spatafora J.W."/>
            <person name="Yadav J.S."/>
            <person name="Aerts A."/>
            <person name="Benoit I."/>
            <person name="Boyd A."/>
            <person name="Carlson A."/>
            <person name="Copeland A."/>
            <person name="Coutinho P.M."/>
            <person name="de Vries R.P."/>
            <person name="Ferreira P."/>
            <person name="Findley K."/>
            <person name="Foster B."/>
            <person name="Gaskell J."/>
            <person name="Glotzer D."/>
            <person name="Gorecki P."/>
            <person name="Heitman J."/>
            <person name="Hesse C."/>
            <person name="Hori C."/>
            <person name="Igarashi K."/>
            <person name="Jurgens J.A."/>
            <person name="Kallen N."/>
            <person name="Kersten P."/>
            <person name="Kohler A."/>
            <person name="Kuees U."/>
            <person name="Kumar T.K.A."/>
            <person name="Kuo A."/>
            <person name="LaButti K."/>
            <person name="Larrondo L.F."/>
            <person name="Lindquist E."/>
            <person name="Ling A."/>
            <person name="Lombard V."/>
            <person name="Lucas S."/>
            <person name="Lundell T."/>
            <person name="Martin R."/>
            <person name="McLaughlin D.J."/>
            <person name="Morgenstern I."/>
            <person name="Morin E."/>
            <person name="Murat C."/>
            <person name="Nagy L.G."/>
            <person name="Nolan M."/>
            <person name="Ohm R.A."/>
            <person name="Patyshakuliyeva A."/>
            <person name="Rokas A."/>
            <person name="Ruiz-Duenas F.J."/>
            <person name="Sabat G."/>
            <person name="Salamov A."/>
            <person name="Samejima M."/>
            <person name="Schmutz J."/>
            <person name="Slot J.C."/>
            <person name="St John F."/>
            <person name="Stenlid J."/>
            <person name="Sun H."/>
            <person name="Sun S."/>
            <person name="Syed K."/>
            <person name="Tsang A."/>
            <person name="Wiebenga A."/>
            <person name="Young D."/>
            <person name="Pisabarro A."/>
            <person name="Eastwood D.C."/>
            <person name="Martin F."/>
            <person name="Cullen D."/>
            <person name="Grigoriev I.V."/>
            <person name="Hibbett D.S."/>
        </authorList>
    </citation>
    <scope>NUCLEOTIDE SEQUENCE [LARGE SCALE GENOMIC DNA]</scope>
    <source>
        <strain evidence="3 4">DJM-731 SS1</strain>
    </source>
</reference>
<feature type="compositionally biased region" description="Polar residues" evidence="2">
    <location>
        <begin position="318"/>
        <end position="328"/>
    </location>
</feature>
<feature type="compositionally biased region" description="Basic and acidic residues" evidence="2">
    <location>
        <begin position="450"/>
        <end position="476"/>
    </location>
</feature>
<feature type="compositionally biased region" description="Basic and acidic residues" evidence="2">
    <location>
        <begin position="201"/>
        <end position="210"/>
    </location>
</feature>
<dbReference type="RefSeq" id="XP_040629856.1">
    <property type="nucleotide sequence ID" value="XM_040768204.1"/>
</dbReference>
<dbReference type="Proteomes" id="UP000030653">
    <property type="component" value="Unassembled WGS sequence"/>
</dbReference>
<accession>M5GAI4</accession>
<keyword evidence="4" id="KW-1185">Reference proteome</keyword>
<keyword evidence="1" id="KW-0175">Coiled coil</keyword>
<gene>
    <name evidence="3" type="ORF">DACRYDRAFT_106140</name>
</gene>
<feature type="compositionally biased region" description="Polar residues" evidence="2">
    <location>
        <begin position="86"/>
        <end position="102"/>
    </location>
</feature>
<dbReference type="OrthoDB" id="3225650at2759"/>
<feature type="compositionally biased region" description="Polar residues" evidence="2">
    <location>
        <begin position="121"/>
        <end position="140"/>
    </location>
</feature>
<feature type="compositionally biased region" description="Low complexity" evidence="2">
    <location>
        <begin position="329"/>
        <end position="342"/>
    </location>
</feature>
<feature type="compositionally biased region" description="Low complexity" evidence="2">
    <location>
        <begin position="274"/>
        <end position="289"/>
    </location>
</feature>
<dbReference type="EMBL" id="JH795860">
    <property type="protein sequence ID" value="EJU02962.1"/>
    <property type="molecule type" value="Genomic_DNA"/>
</dbReference>
<evidence type="ECO:0000256" key="2">
    <source>
        <dbReference type="SAM" id="MobiDB-lite"/>
    </source>
</evidence>
<dbReference type="HOGENOM" id="CLU_481478_0_0_1"/>
<dbReference type="AlphaFoldDB" id="M5GAI4"/>
<evidence type="ECO:0000313" key="3">
    <source>
        <dbReference type="EMBL" id="EJU02962.1"/>
    </source>
</evidence>
<feature type="coiled-coil region" evidence="1">
    <location>
        <begin position="347"/>
        <end position="395"/>
    </location>
</feature>
<feature type="region of interest" description="Disordered" evidence="2">
    <location>
        <begin position="407"/>
        <end position="476"/>
    </location>
</feature>
<feature type="region of interest" description="Disordered" evidence="2">
    <location>
        <begin position="182"/>
        <end position="232"/>
    </location>
</feature>
<dbReference type="GeneID" id="63683266"/>
<protein>
    <submittedName>
        <fullName evidence="3">Uncharacterized protein</fullName>
    </submittedName>
</protein>